<dbReference type="PANTHER" id="PTHR14577:SF0">
    <property type="entry name" value="NUCLEOLAR PROTEIN 12"/>
    <property type="match status" value="1"/>
</dbReference>
<dbReference type="AlphaFoldDB" id="A0A8K0DG70"/>
<reference evidence="8" key="1">
    <citation type="submission" date="2019-08" db="EMBL/GenBank/DDBJ databases">
        <title>The genome of the North American firefly Photinus pyralis.</title>
        <authorList>
            <consortium name="Photinus pyralis genome working group"/>
            <person name="Fallon T.R."/>
            <person name="Sander Lower S.E."/>
            <person name="Weng J.-K."/>
        </authorList>
    </citation>
    <scope>NUCLEOTIDE SEQUENCE</scope>
    <source>
        <strain evidence="8">TRF0915ILg1</strain>
        <tissue evidence="8">Whole body</tissue>
    </source>
</reference>
<feature type="coiled-coil region" evidence="6">
    <location>
        <begin position="52"/>
        <end position="94"/>
    </location>
</feature>
<dbReference type="GO" id="GO:0019843">
    <property type="term" value="F:rRNA binding"/>
    <property type="evidence" value="ECO:0007669"/>
    <property type="project" value="TreeGrafter"/>
</dbReference>
<keyword evidence="5" id="KW-0539">Nucleus</keyword>
<dbReference type="GO" id="GO:0005730">
    <property type="term" value="C:nucleolus"/>
    <property type="evidence" value="ECO:0007669"/>
    <property type="project" value="UniProtKB-SubCell"/>
</dbReference>
<feature type="compositionally biased region" description="Polar residues" evidence="7">
    <location>
        <begin position="130"/>
        <end position="140"/>
    </location>
</feature>
<feature type="compositionally biased region" description="Basic and acidic residues" evidence="7">
    <location>
        <begin position="180"/>
        <end position="193"/>
    </location>
</feature>
<evidence type="ECO:0000256" key="7">
    <source>
        <dbReference type="SAM" id="MobiDB-lite"/>
    </source>
</evidence>
<dbReference type="Proteomes" id="UP000801492">
    <property type="component" value="Unassembled WGS sequence"/>
</dbReference>
<feature type="region of interest" description="Disordered" evidence="7">
    <location>
        <begin position="130"/>
        <end position="250"/>
    </location>
</feature>
<accession>A0A8K0DG70</accession>
<evidence type="ECO:0000256" key="2">
    <source>
        <dbReference type="ARBA" id="ARBA00007175"/>
    </source>
</evidence>
<comment type="similarity">
    <text evidence="2">Belongs to the RRP17 family.</text>
</comment>
<dbReference type="EMBL" id="VTPC01000585">
    <property type="protein sequence ID" value="KAF2905199.1"/>
    <property type="molecule type" value="Genomic_DNA"/>
</dbReference>
<comment type="subcellular location">
    <subcellularLocation>
        <location evidence="1">Nucleus</location>
        <location evidence="1">Nucleolus</location>
    </subcellularLocation>
</comment>
<evidence type="ECO:0000256" key="4">
    <source>
        <dbReference type="ARBA" id="ARBA00023054"/>
    </source>
</evidence>
<sequence>MSIHNLNLLTSLDLYITNNNNMFPKAKRKHEKNRKVKLNLVFNEENRREFLSGFHKRKLQRKKKAKEKLEQELKEEKKRLKAEAKESYKKLVKSHTPIPEIENLLAEEYDDEDVNVKVVELSTNEIAKQNHWIGTNQPSYESDHNESTSENEDDVTEDEVPGMELKLKSKKADSDEEEIDKPKELKSKAEIKKLLKKQATKNVQKSKAFQMKNKIEKQKQKKKALQKRKIRMKIQNKSSKNRNKRSKGLQ</sequence>
<evidence type="ECO:0000256" key="1">
    <source>
        <dbReference type="ARBA" id="ARBA00004604"/>
    </source>
</evidence>
<proteinExistence type="inferred from homology"/>
<protein>
    <recommendedName>
        <fullName evidence="3">Nucleolar protein 12</fullName>
    </recommendedName>
</protein>
<keyword evidence="9" id="KW-1185">Reference proteome</keyword>
<evidence type="ECO:0000256" key="5">
    <source>
        <dbReference type="ARBA" id="ARBA00023242"/>
    </source>
</evidence>
<evidence type="ECO:0000256" key="3">
    <source>
        <dbReference type="ARBA" id="ARBA00015520"/>
    </source>
</evidence>
<dbReference type="OrthoDB" id="551633at2759"/>
<name>A0A8K0DG70_IGNLU</name>
<evidence type="ECO:0000313" key="8">
    <source>
        <dbReference type="EMBL" id="KAF2905199.1"/>
    </source>
</evidence>
<organism evidence="8 9">
    <name type="scientific">Ignelater luminosus</name>
    <name type="common">Cucubano</name>
    <name type="synonym">Pyrophorus luminosus</name>
    <dbReference type="NCBI Taxonomy" id="2038154"/>
    <lineage>
        <taxon>Eukaryota</taxon>
        <taxon>Metazoa</taxon>
        <taxon>Ecdysozoa</taxon>
        <taxon>Arthropoda</taxon>
        <taxon>Hexapoda</taxon>
        <taxon>Insecta</taxon>
        <taxon>Pterygota</taxon>
        <taxon>Neoptera</taxon>
        <taxon>Endopterygota</taxon>
        <taxon>Coleoptera</taxon>
        <taxon>Polyphaga</taxon>
        <taxon>Elateriformia</taxon>
        <taxon>Elateroidea</taxon>
        <taxon>Elateridae</taxon>
        <taxon>Agrypninae</taxon>
        <taxon>Pyrophorini</taxon>
        <taxon>Ignelater</taxon>
    </lineage>
</organism>
<evidence type="ECO:0000256" key="6">
    <source>
        <dbReference type="SAM" id="Coils"/>
    </source>
</evidence>
<comment type="caution">
    <text evidence="8">The sequence shown here is derived from an EMBL/GenBank/DDBJ whole genome shotgun (WGS) entry which is preliminary data.</text>
</comment>
<keyword evidence="4 6" id="KW-0175">Coiled coil</keyword>
<gene>
    <name evidence="8" type="ORF">ILUMI_00976</name>
</gene>
<feature type="compositionally biased region" description="Basic residues" evidence="7">
    <location>
        <begin position="219"/>
        <end position="250"/>
    </location>
</feature>
<feature type="compositionally biased region" description="Acidic residues" evidence="7">
    <location>
        <begin position="149"/>
        <end position="161"/>
    </location>
</feature>
<evidence type="ECO:0000313" key="9">
    <source>
        <dbReference type="Proteomes" id="UP000801492"/>
    </source>
</evidence>
<dbReference type="Pfam" id="PF09805">
    <property type="entry name" value="Nop25"/>
    <property type="match status" value="1"/>
</dbReference>
<dbReference type="InterPro" id="IPR019186">
    <property type="entry name" value="Nucleolar_protein_12"/>
</dbReference>
<dbReference type="PANTHER" id="PTHR14577">
    <property type="entry name" value="NUCLEOLAR PROTEIN 12"/>
    <property type="match status" value="1"/>
</dbReference>